<organism evidence="1 2">
    <name type="scientific">Lysinibacillus fusiformis</name>
    <dbReference type="NCBI Taxonomy" id="28031"/>
    <lineage>
        <taxon>Bacteria</taxon>
        <taxon>Bacillati</taxon>
        <taxon>Bacillota</taxon>
        <taxon>Bacilli</taxon>
        <taxon>Bacillales</taxon>
        <taxon>Bacillaceae</taxon>
        <taxon>Lysinibacillus</taxon>
    </lineage>
</organism>
<name>A0A1H9E1L9_9BACI</name>
<proteinExistence type="predicted"/>
<accession>A0A1H9E1L9</accession>
<protein>
    <submittedName>
        <fullName evidence="1">Uncharacterized protein</fullName>
    </submittedName>
</protein>
<reference evidence="1 2" key="1">
    <citation type="submission" date="2016-10" db="EMBL/GenBank/DDBJ databases">
        <authorList>
            <person name="Varghese N."/>
            <person name="Submissions S."/>
        </authorList>
    </citation>
    <scope>NUCLEOTIDE SEQUENCE [LARGE SCALE GENOMIC DNA]</scope>
    <source>
        <strain evidence="1 2">TC-13</strain>
    </source>
</reference>
<dbReference type="EMBL" id="FOEL01000003">
    <property type="protein sequence ID" value="SEQ19636.1"/>
    <property type="molecule type" value="Genomic_DNA"/>
</dbReference>
<comment type="caution">
    <text evidence="1">The sequence shown here is derived from an EMBL/GenBank/DDBJ whole genome shotgun (WGS) entry which is preliminary data.</text>
</comment>
<dbReference type="AlphaFoldDB" id="A0A1H9E1L9"/>
<sequence>MLFLHFKDTLHPDESEEAKVLLQANYPTMTYEISGVEAICEENFISSIEYFHYDLPIEHTQVKIFSHCKMG</sequence>
<evidence type="ECO:0000313" key="2">
    <source>
        <dbReference type="Proteomes" id="UP000199410"/>
    </source>
</evidence>
<gene>
    <name evidence="1" type="ORF">SAMN02787113_01326</name>
</gene>
<evidence type="ECO:0000313" key="1">
    <source>
        <dbReference type="EMBL" id="SEQ19636.1"/>
    </source>
</evidence>
<dbReference type="Proteomes" id="UP000199410">
    <property type="component" value="Unassembled WGS sequence"/>
</dbReference>